<evidence type="ECO:0000256" key="8">
    <source>
        <dbReference type="ARBA" id="ARBA00023002"/>
    </source>
</evidence>
<evidence type="ECO:0000256" key="2">
    <source>
        <dbReference type="ARBA" id="ARBA00002642"/>
    </source>
</evidence>
<dbReference type="Pfam" id="PF02898">
    <property type="entry name" value="NO_synthase"/>
    <property type="match status" value="1"/>
</dbReference>
<organism evidence="13 14">
    <name type="scientific">Paenibacillus chungangensis</name>
    <dbReference type="NCBI Taxonomy" id="696535"/>
    <lineage>
        <taxon>Bacteria</taxon>
        <taxon>Bacillati</taxon>
        <taxon>Bacillota</taxon>
        <taxon>Bacilli</taxon>
        <taxon>Bacillales</taxon>
        <taxon>Paenibacillaceae</taxon>
        <taxon>Paenibacillus</taxon>
    </lineage>
</organism>
<dbReference type="InterPro" id="IPR044944">
    <property type="entry name" value="NOS_dom_3"/>
</dbReference>
<evidence type="ECO:0000256" key="11">
    <source>
        <dbReference type="PIRNR" id="PIRNR037219"/>
    </source>
</evidence>
<dbReference type="SUPFAM" id="SSF56512">
    <property type="entry name" value="Nitric oxide (NO) synthase oxygenase domain"/>
    <property type="match status" value="1"/>
</dbReference>
<dbReference type="InterPro" id="IPR044940">
    <property type="entry name" value="NOS_dom_2"/>
</dbReference>
<comment type="cofactor">
    <cofactor evidence="1 11">
        <name>heme</name>
        <dbReference type="ChEBI" id="CHEBI:30413"/>
    </cofactor>
</comment>
<dbReference type="Gene3D" id="3.90.340.10">
    <property type="entry name" value="Nitric Oxide Synthase, Chain A, domain 1"/>
    <property type="match status" value="1"/>
</dbReference>
<name>A0ABW3HN33_9BACL</name>
<evidence type="ECO:0000256" key="3">
    <source>
        <dbReference type="ARBA" id="ARBA00005411"/>
    </source>
</evidence>
<evidence type="ECO:0000256" key="10">
    <source>
        <dbReference type="ARBA" id="ARBA00048713"/>
    </source>
</evidence>
<dbReference type="PANTHER" id="PTHR43410:SF1">
    <property type="entry name" value="NITRIC OXIDE SYNTHASE"/>
    <property type="match status" value="1"/>
</dbReference>
<dbReference type="InterPro" id="IPR017142">
    <property type="entry name" value="Nitric_oxide_synthase_Oase-su"/>
</dbReference>
<evidence type="ECO:0000256" key="5">
    <source>
        <dbReference type="ARBA" id="ARBA00018859"/>
    </source>
</evidence>
<dbReference type="InterPro" id="IPR044943">
    <property type="entry name" value="NOS_dom_1"/>
</dbReference>
<comment type="function">
    <text evidence="2 11">Catalyzes the production of nitric oxide.</text>
</comment>
<dbReference type="PANTHER" id="PTHR43410">
    <property type="entry name" value="NITRIC OXIDE SYNTHASE OXYGENASE"/>
    <property type="match status" value="1"/>
</dbReference>
<feature type="domain" description="Nitric oxide synthase (NOS)" evidence="12">
    <location>
        <begin position="69"/>
        <end position="76"/>
    </location>
</feature>
<reference evidence="14" key="1">
    <citation type="journal article" date="2019" name="Int. J. Syst. Evol. Microbiol.">
        <title>The Global Catalogue of Microorganisms (GCM) 10K type strain sequencing project: providing services to taxonomists for standard genome sequencing and annotation.</title>
        <authorList>
            <consortium name="The Broad Institute Genomics Platform"/>
            <consortium name="The Broad Institute Genome Sequencing Center for Infectious Disease"/>
            <person name="Wu L."/>
            <person name="Ma J."/>
        </authorList>
    </citation>
    <scope>NUCLEOTIDE SEQUENCE [LARGE SCALE GENOMIC DNA]</scope>
    <source>
        <strain evidence="14">CCUG 59129</strain>
    </source>
</reference>
<dbReference type="Gene3D" id="3.90.440.10">
    <property type="entry name" value="Nitric Oxide Synthase,Heme Domain,Chain A domain 2"/>
    <property type="match status" value="1"/>
</dbReference>
<proteinExistence type="inferred from homology"/>
<evidence type="ECO:0000259" key="12">
    <source>
        <dbReference type="PROSITE" id="PS60001"/>
    </source>
</evidence>
<dbReference type="EC" id="1.14.14.47" evidence="4 11"/>
<comment type="caution">
    <text evidence="13">The sequence shown here is derived from an EMBL/GenBank/DDBJ whole genome shotgun (WGS) entry which is preliminary data.</text>
</comment>
<dbReference type="Proteomes" id="UP001596989">
    <property type="component" value="Unassembled WGS sequence"/>
</dbReference>
<evidence type="ECO:0000256" key="9">
    <source>
        <dbReference type="ARBA" id="ARBA00023004"/>
    </source>
</evidence>
<dbReference type="PIRSF" id="PIRSF037219">
    <property type="entry name" value="NOS_oxygenase"/>
    <property type="match status" value="1"/>
</dbReference>
<dbReference type="Gene3D" id="3.90.1230.10">
    <property type="entry name" value="Nitric Oxide Synthase, Chain A, domain 3"/>
    <property type="match status" value="1"/>
</dbReference>
<comment type="miscellaneous">
    <text evidence="11">This protein is similar to the oxygenase domain of eukaryotic nitric oxide synthases but lacks the reductase domain which, in eukaryotes, is responsible for transfer of electrons to the ferric heme during nitric oxide synthesis.</text>
</comment>
<dbReference type="PROSITE" id="PS60001">
    <property type="entry name" value="NOS"/>
    <property type="match status" value="1"/>
</dbReference>
<comment type="subunit">
    <text evidence="11">Homodimer.</text>
</comment>
<gene>
    <name evidence="13" type="ORF">ACFQ2I_05765</name>
</gene>
<keyword evidence="7 11" id="KW-0479">Metal-binding</keyword>
<evidence type="ECO:0000256" key="1">
    <source>
        <dbReference type="ARBA" id="ARBA00001971"/>
    </source>
</evidence>
<evidence type="ECO:0000313" key="14">
    <source>
        <dbReference type="Proteomes" id="UP001596989"/>
    </source>
</evidence>
<dbReference type="InterPro" id="IPR004030">
    <property type="entry name" value="NOS_N"/>
</dbReference>
<keyword evidence="6 11" id="KW-0349">Heme</keyword>
<evidence type="ECO:0000256" key="6">
    <source>
        <dbReference type="ARBA" id="ARBA00022617"/>
    </source>
</evidence>
<dbReference type="CDD" id="cd00575">
    <property type="entry name" value="NOS_oxygenase"/>
    <property type="match status" value="1"/>
</dbReference>
<comment type="similarity">
    <text evidence="3 11">Belongs to the NOS family. Bacterial NOS oxygenase subfamily.</text>
</comment>
<evidence type="ECO:0000256" key="4">
    <source>
        <dbReference type="ARBA" id="ARBA00012735"/>
    </source>
</evidence>
<dbReference type="EMBL" id="JBHTJZ010000005">
    <property type="protein sequence ID" value="MFD0958895.1"/>
    <property type="molecule type" value="Genomic_DNA"/>
</dbReference>
<evidence type="ECO:0000313" key="13">
    <source>
        <dbReference type="EMBL" id="MFD0958895.1"/>
    </source>
</evidence>
<protein>
    <recommendedName>
        <fullName evidence="5 11">Nitric oxide synthase oxygenase</fullName>
        <ecNumber evidence="4 11">1.14.14.47</ecNumber>
    </recommendedName>
</protein>
<keyword evidence="14" id="KW-1185">Reference proteome</keyword>
<dbReference type="InterPro" id="IPR050607">
    <property type="entry name" value="NOS"/>
</dbReference>
<dbReference type="RefSeq" id="WP_377562721.1">
    <property type="nucleotide sequence ID" value="NZ_JBHTJZ010000005.1"/>
</dbReference>
<comment type="catalytic activity">
    <reaction evidence="10">
        <text>3 reduced [flavodoxin] + 2 L-arginine + 4 O2 = 3 oxidized [flavodoxin] + 2 L-citrulline + 2 nitric oxide + 4 H2O + 5 H(+)</text>
        <dbReference type="Rhea" id="RHEA:52324"/>
        <dbReference type="Rhea" id="RHEA-COMP:10622"/>
        <dbReference type="Rhea" id="RHEA-COMP:10623"/>
        <dbReference type="ChEBI" id="CHEBI:15377"/>
        <dbReference type="ChEBI" id="CHEBI:15378"/>
        <dbReference type="ChEBI" id="CHEBI:15379"/>
        <dbReference type="ChEBI" id="CHEBI:16480"/>
        <dbReference type="ChEBI" id="CHEBI:32682"/>
        <dbReference type="ChEBI" id="CHEBI:57618"/>
        <dbReference type="ChEBI" id="CHEBI:57743"/>
        <dbReference type="ChEBI" id="CHEBI:58210"/>
        <dbReference type="EC" id="1.14.14.47"/>
    </reaction>
</comment>
<keyword evidence="8 11" id="KW-0560">Oxidoreductase</keyword>
<evidence type="ECO:0000256" key="7">
    <source>
        <dbReference type="ARBA" id="ARBA00022723"/>
    </source>
</evidence>
<accession>A0ABW3HN33</accession>
<sequence>MSDIATEERLYKQAEEYIRDSYNERGIPHSHMLVRLSDIREEINETGTYVHTVDELTYGAKLAWRNSNRCIGRLFWESLSVIDARSVTNTDEMAHVLFRHIREATNEGRIKPMISIFPPASSSAVKPPRVWNHQLIRYAGYDTASGVIGDPSSVAFTKTCLSLGWRGAGTAFDVLPLVLSLEDGEPGLYPIPEELVKEVTIEHPHIEGIRELGLRWYAVPFVADMRLEIGGIQYTAAPFNGWYMGTEIGARNLADENRYDKLRDVAEVMGLDTTSAFTLWKDRALVELNIAVLHSFREHGVTIVDHHTAAGQFKRFQRNEIKNDREVTGRWSWLIPPLSPATTHLFHSSYDDVIKLPNYFYQK</sequence>
<keyword evidence="9 11" id="KW-0408">Iron</keyword>
<dbReference type="InterPro" id="IPR036119">
    <property type="entry name" value="NOS_N_sf"/>
</dbReference>